<evidence type="ECO:0000256" key="1">
    <source>
        <dbReference type="SAM" id="MobiDB-lite"/>
    </source>
</evidence>
<reference evidence="2 3" key="1">
    <citation type="journal article" date="2018" name="Sci. Rep.">
        <title>Comparative analysis of the Pocillopora damicornis genome highlights role of immune system in coral evolution.</title>
        <authorList>
            <person name="Cunning R."/>
            <person name="Bay R.A."/>
            <person name="Gillette P."/>
            <person name="Baker A.C."/>
            <person name="Traylor-Knowles N."/>
        </authorList>
    </citation>
    <scope>NUCLEOTIDE SEQUENCE [LARGE SCALE GENOMIC DNA]</scope>
    <source>
        <strain evidence="2">RSMAS</strain>
        <tissue evidence="2">Whole animal</tissue>
    </source>
</reference>
<dbReference type="Proteomes" id="UP000275408">
    <property type="component" value="Unassembled WGS sequence"/>
</dbReference>
<comment type="caution">
    <text evidence="2">The sequence shown here is derived from an EMBL/GenBank/DDBJ whole genome shotgun (WGS) entry which is preliminary data.</text>
</comment>
<sequence length="106" mass="12144">GPPFEIQTKPRSKRVPRKHHRKGSALPLDNRPLNIHKSRKVTSVYCLSSQRTTRQFTGSPSSSCEMIILRSNSYGGRKWSLIHNQPLLKTNFTKPPIIFYKKGKSL</sequence>
<organism evidence="2 3">
    <name type="scientific">Pocillopora damicornis</name>
    <name type="common">Cauliflower coral</name>
    <name type="synonym">Millepora damicornis</name>
    <dbReference type="NCBI Taxonomy" id="46731"/>
    <lineage>
        <taxon>Eukaryota</taxon>
        <taxon>Metazoa</taxon>
        <taxon>Cnidaria</taxon>
        <taxon>Anthozoa</taxon>
        <taxon>Hexacorallia</taxon>
        <taxon>Scleractinia</taxon>
        <taxon>Astrocoeniina</taxon>
        <taxon>Pocilloporidae</taxon>
        <taxon>Pocillopora</taxon>
    </lineage>
</organism>
<accession>A0A3M6TCV0</accession>
<gene>
    <name evidence="2" type="ORF">pdam_00022907</name>
</gene>
<dbReference type="EMBL" id="RCHS01003857">
    <property type="protein sequence ID" value="RMX39148.1"/>
    <property type="molecule type" value="Genomic_DNA"/>
</dbReference>
<feature type="non-terminal residue" evidence="2">
    <location>
        <position position="1"/>
    </location>
</feature>
<proteinExistence type="predicted"/>
<feature type="compositionally biased region" description="Basic residues" evidence="1">
    <location>
        <begin position="10"/>
        <end position="23"/>
    </location>
</feature>
<dbReference type="AlphaFoldDB" id="A0A3M6TCV0"/>
<evidence type="ECO:0000313" key="3">
    <source>
        <dbReference type="Proteomes" id="UP000275408"/>
    </source>
</evidence>
<keyword evidence="3" id="KW-1185">Reference proteome</keyword>
<name>A0A3M6TCV0_POCDA</name>
<protein>
    <submittedName>
        <fullName evidence="2">Uncharacterized protein</fullName>
    </submittedName>
</protein>
<feature type="region of interest" description="Disordered" evidence="1">
    <location>
        <begin position="1"/>
        <end position="31"/>
    </location>
</feature>
<feature type="non-terminal residue" evidence="2">
    <location>
        <position position="106"/>
    </location>
</feature>
<evidence type="ECO:0000313" key="2">
    <source>
        <dbReference type="EMBL" id="RMX39148.1"/>
    </source>
</evidence>